<dbReference type="CDD" id="cd08598">
    <property type="entry name" value="PI-PLC1c_yeast"/>
    <property type="match status" value="1"/>
</dbReference>
<dbReference type="PANTHER" id="PTHR10336:SF82">
    <property type="entry name" value="PHOSPHOINOSITIDE PHOSPHOLIPASE C"/>
    <property type="match status" value="1"/>
</dbReference>
<dbReference type="AlphaFoldDB" id="A0A136ITM9"/>
<evidence type="ECO:0000256" key="7">
    <source>
        <dbReference type="RuleBase" id="RU361133"/>
    </source>
</evidence>
<dbReference type="Proteomes" id="UP000070501">
    <property type="component" value="Unassembled WGS sequence"/>
</dbReference>
<accession>A0A136ITM9</accession>
<dbReference type="GO" id="GO:0051209">
    <property type="term" value="P:release of sequestered calcium ion into cytosol"/>
    <property type="evidence" value="ECO:0007669"/>
    <property type="project" value="TreeGrafter"/>
</dbReference>
<feature type="region of interest" description="Disordered" evidence="8">
    <location>
        <begin position="378"/>
        <end position="403"/>
    </location>
</feature>
<dbReference type="InterPro" id="IPR035892">
    <property type="entry name" value="C2_domain_sf"/>
</dbReference>
<keyword evidence="2 7" id="KW-0378">Hydrolase</keyword>
<keyword evidence="4 7" id="KW-0443">Lipid metabolism</keyword>
<evidence type="ECO:0000256" key="1">
    <source>
        <dbReference type="ARBA" id="ARBA00001195"/>
    </source>
</evidence>
<reference evidence="12" key="1">
    <citation type="submission" date="2016-02" db="EMBL/GenBank/DDBJ databases">
        <title>Draft genome sequence of Microdochium bolleyi, a fungal endophyte of beachgrass.</title>
        <authorList>
            <consortium name="DOE Joint Genome Institute"/>
            <person name="David A.S."/>
            <person name="May G."/>
            <person name="Haridas S."/>
            <person name="Lim J."/>
            <person name="Wang M."/>
            <person name="Labutti K."/>
            <person name="Lipzen A."/>
            <person name="Barry K."/>
            <person name="Grigoriev I.V."/>
        </authorList>
    </citation>
    <scope>NUCLEOTIDE SEQUENCE [LARGE SCALE GENOMIC DNA]</scope>
    <source>
        <strain evidence="12">J235TASD1</strain>
    </source>
</reference>
<dbReference type="Pfam" id="PF00387">
    <property type="entry name" value="PI-PLC-Y"/>
    <property type="match status" value="1"/>
</dbReference>
<dbReference type="SMART" id="SM00148">
    <property type="entry name" value="PLCXc"/>
    <property type="match status" value="1"/>
</dbReference>
<gene>
    <name evidence="11" type="ORF">Micbo1qcDRAFT_235770</name>
</gene>
<dbReference type="Pfam" id="PF00388">
    <property type="entry name" value="PI-PLC-X"/>
    <property type="match status" value="1"/>
</dbReference>
<dbReference type="Gene3D" id="3.20.20.190">
    <property type="entry name" value="Phosphatidylinositol (PI) phosphodiesterase"/>
    <property type="match status" value="2"/>
</dbReference>
<keyword evidence="3 7" id="KW-0442">Lipid degradation</keyword>
<feature type="compositionally biased region" description="Polar residues" evidence="8">
    <location>
        <begin position="390"/>
        <end position="401"/>
    </location>
</feature>
<dbReference type="PROSITE" id="PS50008">
    <property type="entry name" value="PIPLC_Y_DOMAIN"/>
    <property type="match status" value="1"/>
</dbReference>
<dbReference type="SUPFAM" id="SSF51695">
    <property type="entry name" value="PLC-like phosphodiesterases"/>
    <property type="match status" value="1"/>
</dbReference>
<dbReference type="GO" id="GO:0016042">
    <property type="term" value="P:lipid catabolic process"/>
    <property type="evidence" value="ECO:0007669"/>
    <property type="project" value="UniProtKB-KW"/>
</dbReference>
<feature type="compositionally biased region" description="Low complexity" evidence="8">
    <location>
        <begin position="228"/>
        <end position="249"/>
    </location>
</feature>
<dbReference type="OrthoDB" id="269822at2759"/>
<feature type="region of interest" description="Disordered" evidence="8">
    <location>
        <begin position="166"/>
        <end position="203"/>
    </location>
</feature>
<evidence type="ECO:0000256" key="6">
    <source>
        <dbReference type="ARBA" id="ARBA00059664"/>
    </source>
</evidence>
<evidence type="ECO:0000256" key="5">
    <source>
        <dbReference type="ARBA" id="ARBA00023224"/>
    </source>
</evidence>
<evidence type="ECO:0000256" key="2">
    <source>
        <dbReference type="ARBA" id="ARBA00022801"/>
    </source>
</evidence>
<evidence type="ECO:0000313" key="11">
    <source>
        <dbReference type="EMBL" id="KXJ88404.1"/>
    </source>
</evidence>
<dbReference type="PROSITE" id="PS50007">
    <property type="entry name" value="PIPLC_X_DOMAIN"/>
    <property type="match status" value="1"/>
</dbReference>
<dbReference type="InterPro" id="IPR001192">
    <property type="entry name" value="PI-PLC_fam"/>
</dbReference>
<feature type="compositionally biased region" description="Low complexity" evidence="8">
    <location>
        <begin position="560"/>
        <end position="582"/>
    </location>
</feature>
<dbReference type="Gene3D" id="2.60.40.150">
    <property type="entry name" value="C2 domain"/>
    <property type="match status" value="1"/>
</dbReference>
<name>A0A136ITM9_9PEZI</name>
<evidence type="ECO:0000256" key="8">
    <source>
        <dbReference type="SAM" id="MobiDB-lite"/>
    </source>
</evidence>
<dbReference type="InterPro" id="IPR001711">
    <property type="entry name" value="PLipase_C_Pinositol-sp_Y"/>
</dbReference>
<dbReference type="CDD" id="cd00275">
    <property type="entry name" value="C2_PLC_like"/>
    <property type="match status" value="1"/>
</dbReference>
<dbReference type="PANTHER" id="PTHR10336">
    <property type="entry name" value="PHOSPHOINOSITIDE-SPECIFIC PHOSPHOLIPASE C FAMILY PROTEIN"/>
    <property type="match status" value="1"/>
</dbReference>
<dbReference type="GO" id="GO:0048015">
    <property type="term" value="P:phosphatidylinositol-mediated signaling"/>
    <property type="evidence" value="ECO:0007669"/>
    <property type="project" value="TreeGrafter"/>
</dbReference>
<dbReference type="STRING" id="196109.A0A136ITM9"/>
<dbReference type="InParanoid" id="A0A136ITM9"/>
<feature type="domain" description="PI-PLC Y-box" evidence="10">
    <location>
        <begin position="411"/>
        <end position="523"/>
    </location>
</feature>
<comment type="catalytic activity">
    <reaction evidence="1 7">
        <text>a 1,2-diacyl-sn-glycero-3-phospho-(1D-myo-inositol-4,5-bisphosphate) + H2O = 1D-myo-inositol 1,4,5-trisphosphate + a 1,2-diacyl-sn-glycerol + H(+)</text>
        <dbReference type="Rhea" id="RHEA:33179"/>
        <dbReference type="ChEBI" id="CHEBI:15377"/>
        <dbReference type="ChEBI" id="CHEBI:15378"/>
        <dbReference type="ChEBI" id="CHEBI:17815"/>
        <dbReference type="ChEBI" id="CHEBI:58456"/>
        <dbReference type="ChEBI" id="CHEBI:203600"/>
        <dbReference type="EC" id="3.1.4.11"/>
    </reaction>
</comment>
<dbReference type="FunFam" id="3.20.20.190:FF:000039">
    <property type="entry name" value="Phosphoinositide phospholipase C"/>
    <property type="match status" value="1"/>
</dbReference>
<dbReference type="PRINTS" id="PR00390">
    <property type="entry name" value="PHPHLIPASEC"/>
</dbReference>
<evidence type="ECO:0000313" key="12">
    <source>
        <dbReference type="Proteomes" id="UP000070501"/>
    </source>
</evidence>
<feature type="domain" description="C2" evidence="9">
    <location>
        <begin position="579"/>
        <end position="724"/>
    </location>
</feature>
<dbReference type="InterPro" id="IPR000909">
    <property type="entry name" value="PLipase_C_PInositol-sp_X_dom"/>
</dbReference>
<evidence type="ECO:0000259" key="9">
    <source>
        <dbReference type="PROSITE" id="PS50004"/>
    </source>
</evidence>
<organism evidence="11 12">
    <name type="scientific">Microdochium bolleyi</name>
    <dbReference type="NCBI Taxonomy" id="196109"/>
    <lineage>
        <taxon>Eukaryota</taxon>
        <taxon>Fungi</taxon>
        <taxon>Dikarya</taxon>
        <taxon>Ascomycota</taxon>
        <taxon>Pezizomycotina</taxon>
        <taxon>Sordariomycetes</taxon>
        <taxon>Xylariomycetidae</taxon>
        <taxon>Xylariales</taxon>
        <taxon>Microdochiaceae</taxon>
        <taxon>Microdochium</taxon>
    </lineage>
</organism>
<protein>
    <recommendedName>
        <fullName evidence="7">Phosphoinositide phospholipase C</fullName>
        <ecNumber evidence="7">3.1.4.11</ecNumber>
    </recommendedName>
</protein>
<comment type="function">
    <text evidence="6">The production of the second messenger molecules diacylglycerol (DAG) and inositol 1,4,5-trisphosphate (IP3) is mediated by activated phosphatidylinositol-specific phospholipase C enzymes.</text>
</comment>
<dbReference type="Pfam" id="PF23617">
    <property type="entry name" value="EF-hand_15"/>
    <property type="match status" value="1"/>
</dbReference>
<feature type="region of interest" description="Disordered" evidence="8">
    <location>
        <begin position="529"/>
        <end position="584"/>
    </location>
</feature>
<dbReference type="PROSITE" id="PS50004">
    <property type="entry name" value="C2"/>
    <property type="match status" value="1"/>
</dbReference>
<dbReference type="InterPro" id="IPR017946">
    <property type="entry name" value="PLC-like_Pdiesterase_TIM-brl"/>
</dbReference>
<dbReference type="GO" id="GO:0004435">
    <property type="term" value="F:phosphatidylinositol-4,5-bisphosphate phospholipase C activity"/>
    <property type="evidence" value="ECO:0007669"/>
    <property type="project" value="UniProtKB-EC"/>
</dbReference>
<dbReference type="InterPro" id="IPR000008">
    <property type="entry name" value="C2_dom"/>
</dbReference>
<dbReference type="SMART" id="SM00239">
    <property type="entry name" value="C2"/>
    <property type="match status" value="1"/>
</dbReference>
<dbReference type="InterPro" id="IPR056584">
    <property type="entry name" value="EF-hand_15"/>
</dbReference>
<dbReference type="SMART" id="SM00149">
    <property type="entry name" value="PLCYc"/>
    <property type="match status" value="1"/>
</dbReference>
<evidence type="ECO:0000259" key="10">
    <source>
        <dbReference type="PROSITE" id="PS50008"/>
    </source>
</evidence>
<evidence type="ECO:0000256" key="4">
    <source>
        <dbReference type="ARBA" id="ARBA00023098"/>
    </source>
</evidence>
<dbReference type="SUPFAM" id="SSF49562">
    <property type="entry name" value="C2 domain (Calcium/lipid-binding domain, CaLB)"/>
    <property type="match status" value="1"/>
</dbReference>
<sequence>MAEPTPPAPPQAISKQFSQPIHQAGGGLPSFEDVKVKQIQPQVLPYLQKIFENHAGPNKTWSKADIIEFLHRVQADRVTDPSGDIATQDELDFDGFIRYMSSSAANVHGELPDVDLTWPMNSYYISSSHNTYLTGNQLSSDSNADAYKAVLLRGCRCVEVDVWDGDESDSERSSVDSSSDEEAREKRTIRKNSRKEKIASKIPDSITDRLDQTSIGRRLASKLKSPDNTAPDAATTTTTTTTTTITAGADNGAGAGAGAVAPGQDTLATPLTKIPSPSGSIVEPRVLHGYTLTKEVSFRQVCEAIRKDAFTVTDLPLIVSLEVHCNHQQQGVMVDIMNETWAGLLVENPTGETTALPPPGDLRGKILVKVKYVPPKKEAKAADSSDGLPNDTQSSGATTKASKPPKIIETLSALGIFTRGVSFKSLTQPEAKMSTHIFSLSESTVADVHDENAQALFDHNRHYMMRTYPSGMRVTSSNLDPQVFWRKGIQIVALNWQKWDEGMMLNEGMFAGSGGFVLKPVGYRGRKPIAAPAHDVNPAKEPPTTQSSPNLAGATASGNTALAPAPEGAAPSAPSPGTTASAVSLPLGTEPTIAHQTVDLKITVFAAQNLPLPNSDDKVSGFRPYLKVELHTEPPHVLLKQENVKAKEGEYKAKTKVNKDKTIHPDFKGEVLSVATKVKHVVPELAFVRFLIKDDEIGRDDLAAWACVRLDRLKSGYRWVHLFNREGQVSGGAVLVFVEKVLS</sequence>
<keyword evidence="12" id="KW-1185">Reference proteome</keyword>
<dbReference type="EC" id="3.1.4.11" evidence="7"/>
<feature type="region of interest" description="Disordered" evidence="8">
    <location>
        <begin position="218"/>
        <end position="249"/>
    </location>
</feature>
<proteinExistence type="predicted"/>
<keyword evidence="5" id="KW-0807">Transducer</keyword>
<evidence type="ECO:0000256" key="3">
    <source>
        <dbReference type="ARBA" id="ARBA00022963"/>
    </source>
</evidence>
<dbReference type="EMBL" id="KQ964258">
    <property type="protein sequence ID" value="KXJ88404.1"/>
    <property type="molecule type" value="Genomic_DNA"/>
</dbReference>